<accession>A0A2S4WMQ5</accession>
<dbReference type="VEuPathDB" id="FungiDB:PSTT_02295"/>
<name>A0A2S4WMQ5_9BASI</name>
<evidence type="ECO:0000313" key="1">
    <source>
        <dbReference type="EMBL" id="POW23014.1"/>
    </source>
</evidence>
<protein>
    <submittedName>
        <fullName evidence="1">Uncharacterized protein</fullName>
    </submittedName>
</protein>
<comment type="caution">
    <text evidence="1">The sequence shown here is derived from an EMBL/GenBank/DDBJ whole genome shotgun (WGS) entry which is preliminary data.</text>
</comment>
<dbReference type="Proteomes" id="UP000238274">
    <property type="component" value="Unassembled WGS sequence"/>
</dbReference>
<keyword evidence="2" id="KW-1185">Reference proteome</keyword>
<organism evidence="1 2">
    <name type="scientific">Puccinia striiformis</name>
    <dbReference type="NCBI Taxonomy" id="27350"/>
    <lineage>
        <taxon>Eukaryota</taxon>
        <taxon>Fungi</taxon>
        <taxon>Dikarya</taxon>
        <taxon>Basidiomycota</taxon>
        <taxon>Pucciniomycotina</taxon>
        <taxon>Pucciniomycetes</taxon>
        <taxon>Pucciniales</taxon>
        <taxon>Pucciniaceae</taxon>
        <taxon>Puccinia</taxon>
    </lineage>
</organism>
<reference evidence="2" key="2">
    <citation type="journal article" date="2018" name="BMC Genomics">
        <title>Genomic insights into host adaptation between the wheat stripe rust pathogen (Puccinia striiformis f. sp. tritici) and the barley stripe rust pathogen (Puccinia striiformis f. sp. hordei).</title>
        <authorList>
            <person name="Xia C."/>
            <person name="Wang M."/>
            <person name="Yin C."/>
            <person name="Cornejo O.E."/>
            <person name="Hulbert S.H."/>
            <person name="Chen X."/>
        </authorList>
    </citation>
    <scope>NUCLEOTIDE SEQUENCE [LARGE SCALE GENOMIC DNA]</scope>
    <source>
        <strain evidence="2">93TX-2</strain>
    </source>
</reference>
<gene>
    <name evidence="1" type="ORF">PSHT_00606</name>
</gene>
<reference evidence="2" key="3">
    <citation type="journal article" date="2018" name="Mol. Plant Microbe Interact.">
        <title>Genome sequence resources for the wheat stripe rust pathogen (Puccinia striiformis f. sp. tritici) and the barley stripe rust pathogen (Puccinia striiformis f. sp. hordei).</title>
        <authorList>
            <person name="Xia C."/>
            <person name="Wang M."/>
            <person name="Yin C."/>
            <person name="Cornejo O.E."/>
            <person name="Hulbert S.H."/>
            <person name="Chen X."/>
        </authorList>
    </citation>
    <scope>NUCLEOTIDE SEQUENCE [LARGE SCALE GENOMIC DNA]</scope>
    <source>
        <strain evidence="2">93TX-2</strain>
    </source>
</reference>
<dbReference type="VEuPathDB" id="FungiDB:PSHT_00606"/>
<proteinExistence type="predicted"/>
<dbReference type="AlphaFoldDB" id="A0A2S4WMQ5"/>
<dbReference type="EMBL" id="PKSM01000004">
    <property type="protein sequence ID" value="POW23014.1"/>
    <property type="molecule type" value="Genomic_DNA"/>
</dbReference>
<sequence length="65" mass="7313">VVETNNKKYWNCHEGHCHAGAVYNTPHGFPCLFRLSHYIFPDSKFILDGCRNVSAPAVPKKSVNP</sequence>
<feature type="non-terminal residue" evidence="1">
    <location>
        <position position="1"/>
    </location>
</feature>
<evidence type="ECO:0000313" key="2">
    <source>
        <dbReference type="Proteomes" id="UP000238274"/>
    </source>
</evidence>
<reference evidence="1 2" key="1">
    <citation type="submission" date="2017-12" db="EMBL/GenBank/DDBJ databases">
        <title>Gene loss provides genomic basis for host adaptation in cereal stripe rust fungi.</title>
        <authorList>
            <person name="Xia C."/>
        </authorList>
    </citation>
    <scope>NUCLEOTIDE SEQUENCE [LARGE SCALE GENOMIC DNA]</scope>
    <source>
        <strain evidence="1 2">93TX-2</strain>
    </source>
</reference>